<dbReference type="Pfam" id="PF00300">
    <property type="entry name" value="His_Phos_1"/>
    <property type="match status" value="1"/>
</dbReference>
<dbReference type="EMBL" id="BARV01017691">
    <property type="protein sequence ID" value="GAI26193.1"/>
    <property type="molecule type" value="Genomic_DNA"/>
</dbReference>
<evidence type="ECO:0000313" key="1">
    <source>
        <dbReference type="EMBL" id="GAI26193.1"/>
    </source>
</evidence>
<protein>
    <recommendedName>
        <fullName evidence="2">Phosphoglycerate mutase</fullName>
    </recommendedName>
</protein>
<organism evidence="1">
    <name type="scientific">marine sediment metagenome</name>
    <dbReference type="NCBI Taxonomy" id="412755"/>
    <lineage>
        <taxon>unclassified sequences</taxon>
        <taxon>metagenomes</taxon>
        <taxon>ecological metagenomes</taxon>
    </lineage>
</organism>
<proteinExistence type="predicted"/>
<dbReference type="InterPro" id="IPR029033">
    <property type="entry name" value="His_PPase_superfam"/>
</dbReference>
<gene>
    <name evidence="1" type="ORF">S06H3_30086</name>
</gene>
<dbReference type="InterPro" id="IPR013078">
    <property type="entry name" value="His_Pase_superF_clade-1"/>
</dbReference>
<dbReference type="AlphaFoldDB" id="X1M4C2"/>
<reference evidence="1" key="1">
    <citation type="journal article" date="2014" name="Front. Microbiol.">
        <title>High frequency of phylogenetically diverse reductive dehalogenase-homologous genes in deep subseafloor sedimentary metagenomes.</title>
        <authorList>
            <person name="Kawai M."/>
            <person name="Futagami T."/>
            <person name="Toyoda A."/>
            <person name="Takaki Y."/>
            <person name="Nishi S."/>
            <person name="Hori S."/>
            <person name="Arai W."/>
            <person name="Tsubouchi T."/>
            <person name="Morono Y."/>
            <person name="Uchiyama I."/>
            <person name="Ito T."/>
            <person name="Fujiyama A."/>
            <person name="Inagaki F."/>
            <person name="Takami H."/>
        </authorList>
    </citation>
    <scope>NUCLEOTIDE SEQUENCE</scope>
    <source>
        <strain evidence="1">Expedition CK06-06</strain>
    </source>
</reference>
<accession>X1M4C2</accession>
<evidence type="ECO:0008006" key="2">
    <source>
        <dbReference type="Google" id="ProtNLM"/>
    </source>
</evidence>
<sequence length="78" mass="9287">MKKERIKEPFPSGENYEQAMVRVHNFYKELKEKHPDKIVLVVGHRATQFGLDTLVGGKTLEECLSVPFKWQPYWEYNF</sequence>
<comment type="caution">
    <text evidence="1">The sequence shown here is derived from an EMBL/GenBank/DDBJ whole genome shotgun (WGS) entry which is preliminary data.</text>
</comment>
<dbReference type="Gene3D" id="3.40.50.1240">
    <property type="entry name" value="Phosphoglycerate mutase-like"/>
    <property type="match status" value="1"/>
</dbReference>
<name>X1M4C2_9ZZZZ</name>
<dbReference type="SUPFAM" id="SSF53254">
    <property type="entry name" value="Phosphoglycerate mutase-like"/>
    <property type="match status" value="1"/>
</dbReference>